<feature type="compositionally biased region" description="Polar residues" evidence="1">
    <location>
        <begin position="32"/>
        <end position="50"/>
    </location>
</feature>
<dbReference type="PATRIC" id="fig|362787.3.peg.45"/>
<dbReference type="RefSeq" id="WP_039355755.1">
    <property type="nucleotide sequence ID" value="NZ_JSAN01000011.1"/>
</dbReference>
<reference evidence="2 3" key="1">
    <citation type="journal article" date="2014" name="Mol. Biol. Evol.">
        <title>Massive expansion of Ubiquitination-related gene families within the Chlamydiae.</title>
        <authorList>
            <person name="Domman D."/>
            <person name="Collingro A."/>
            <person name="Lagkouvardos I."/>
            <person name="Gehre L."/>
            <person name="Weinmaier T."/>
            <person name="Rattei T."/>
            <person name="Subtil A."/>
            <person name="Horn M."/>
        </authorList>
    </citation>
    <scope>NUCLEOTIDE SEQUENCE [LARGE SCALE GENOMIC DNA]</scope>
    <source>
        <strain evidence="2 3">EI2</strain>
    </source>
</reference>
<organism evidence="2 3">
    <name type="scientific">Candidatus Protochlamydia amoebophila</name>
    <dbReference type="NCBI Taxonomy" id="362787"/>
    <lineage>
        <taxon>Bacteria</taxon>
        <taxon>Pseudomonadati</taxon>
        <taxon>Chlamydiota</taxon>
        <taxon>Chlamydiia</taxon>
        <taxon>Parachlamydiales</taxon>
        <taxon>Parachlamydiaceae</taxon>
        <taxon>Candidatus Protochlamydia</taxon>
    </lineage>
</organism>
<sequence>MHIAYFSKKIFYVGLQLTLVTITSLYGNSLPSTNVPNPKNSNASSTSQNIPRYEREEIAFADRNEDKTLYEKNLNLGNWDYKENWRYDKQAFYNGETQSDAYDQRHPGLRGIGYDATDRSTYHPQYEKNSNCTAPTYREGYYKRAPQEDRNNYCAQPSNKGYSDQSAYPYSTTQNFDSRTNQYTNPSDNFYQQ</sequence>
<dbReference type="EMBL" id="JSAN01000011">
    <property type="protein sequence ID" value="KIC74322.1"/>
    <property type="molecule type" value="Genomic_DNA"/>
</dbReference>
<accession>A0A0C1K4T1</accession>
<evidence type="ECO:0000313" key="3">
    <source>
        <dbReference type="Proteomes" id="UP000031465"/>
    </source>
</evidence>
<evidence type="ECO:0000256" key="1">
    <source>
        <dbReference type="SAM" id="MobiDB-lite"/>
    </source>
</evidence>
<comment type="caution">
    <text evidence="2">The sequence shown here is derived from an EMBL/GenBank/DDBJ whole genome shotgun (WGS) entry which is preliminary data.</text>
</comment>
<feature type="region of interest" description="Disordered" evidence="1">
    <location>
        <begin position="32"/>
        <end position="51"/>
    </location>
</feature>
<protein>
    <submittedName>
        <fullName evidence="2">Uncharacterized protein</fullName>
    </submittedName>
</protein>
<feature type="region of interest" description="Disordered" evidence="1">
    <location>
        <begin position="148"/>
        <end position="193"/>
    </location>
</feature>
<gene>
    <name evidence="2" type="ORF">DB44_AL00160</name>
</gene>
<dbReference type="AlphaFoldDB" id="A0A0C1K4T1"/>
<feature type="compositionally biased region" description="Polar residues" evidence="1">
    <location>
        <begin position="153"/>
        <end position="193"/>
    </location>
</feature>
<name>A0A0C1K4T1_9BACT</name>
<proteinExistence type="predicted"/>
<evidence type="ECO:0000313" key="2">
    <source>
        <dbReference type="EMBL" id="KIC74322.1"/>
    </source>
</evidence>
<dbReference type="Proteomes" id="UP000031465">
    <property type="component" value="Unassembled WGS sequence"/>
</dbReference>